<feature type="domain" description="Solute-binding protein family 3/N-terminal" evidence="3">
    <location>
        <begin position="27"/>
        <end position="250"/>
    </location>
</feature>
<dbReference type="SMART" id="SM00062">
    <property type="entry name" value="PBPb"/>
    <property type="match status" value="1"/>
</dbReference>
<evidence type="ECO:0000313" key="4">
    <source>
        <dbReference type="EMBL" id="MCH4294688.1"/>
    </source>
</evidence>
<dbReference type="PANTHER" id="PTHR35936:SF19">
    <property type="entry name" value="AMINO-ACID-BINDING PROTEIN YXEM-RELATED"/>
    <property type="match status" value="1"/>
</dbReference>
<keyword evidence="2" id="KW-0732">Signal</keyword>
<dbReference type="EMBL" id="JAKUDL010000003">
    <property type="protein sequence ID" value="MCH4294688.1"/>
    <property type="molecule type" value="Genomic_DNA"/>
</dbReference>
<name>A0AAJ1BH81_9GAMM</name>
<dbReference type="Proteomes" id="UP001297581">
    <property type="component" value="Unassembled WGS sequence"/>
</dbReference>
<protein>
    <submittedName>
        <fullName evidence="4">Transporter substrate-binding domain-containing protein</fullName>
    </submittedName>
</protein>
<dbReference type="Gene3D" id="3.40.190.10">
    <property type="entry name" value="Periplasmic binding protein-like II"/>
    <property type="match status" value="2"/>
</dbReference>
<keyword evidence="5" id="KW-1185">Reference proteome</keyword>
<gene>
    <name evidence="4" type="ORF">MJ923_10290</name>
</gene>
<sequence length="256" mass="28860">MGNKHRLPLPLLALLAGGITTPVWADSINVGVSFAIPPYVIQQNNSGLELEILKHALARRGHMTVVHYRPLARTFRELKEGQLDGIINTQPHMLDGVFYSEPVIRFHNCVFTLASRGLSISSMSDLKDKSVVAFQQASRLLGDSFGNSIAKQESYSEIAAQRHQIHLLFKGRTDAIILERSIFGYYRKQEVDAGFKDALVDVDEHCIFPPLDYRFAFRSEQIRDDFNAGLKEISEDGTLDALRLKYRDMLALPDDE</sequence>
<dbReference type="SUPFAM" id="SSF53850">
    <property type="entry name" value="Periplasmic binding protein-like II"/>
    <property type="match status" value="1"/>
</dbReference>
<dbReference type="AlphaFoldDB" id="A0AAJ1BH81"/>
<reference evidence="4 5" key="1">
    <citation type="submission" date="2022-02" db="EMBL/GenBank/DDBJ databases">
        <title>The genome sequence of Shewanella sp. 3B26.</title>
        <authorList>
            <person name="Du J."/>
        </authorList>
    </citation>
    <scope>NUCLEOTIDE SEQUENCE [LARGE SCALE GENOMIC DNA]</scope>
    <source>
        <strain evidence="4 5">3B26</strain>
    </source>
</reference>
<accession>A0AAJ1BH81</accession>
<comment type="caution">
    <text evidence="4">The sequence shown here is derived from an EMBL/GenBank/DDBJ whole genome shotgun (WGS) entry which is preliminary data.</text>
</comment>
<organism evidence="4 5">
    <name type="scientific">Shewanella zhuhaiensis</name>
    <dbReference type="NCBI Taxonomy" id="2919576"/>
    <lineage>
        <taxon>Bacteria</taxon>
        <taxon>Pseudomonadati</taxon>
        <taxon>Pseudomonadota</taxon>
        <taxon>Gammaproteobacteria</taxon>
        <taxon>Alteromonadales</taxon>
        <taxon>Shewanellaceae</taxon>
        <taxon>Shewanella</taxon>
    </lineage>
</organism>
<dbReference type="InterPro" id="IPR001638">
    <property type="entry name" value="Solute-binding_3/MltF_N"/>
</dbReference>
<dbReference type="PANTHER" id="PTHR35936">
    <property type="entry name" value="MEMBRANE-BOUND LYTIC MUREIN TRANSGLYCOSYLASE F"/>
    <property type="match status" value="1"/>
</dbReference>
<proteinExistence type="inferred from homology"/>
<evidence type="ECO:0000259" key="3">
    <source>
        <dbReference type="SMART" id="SM00062"/>
    </source>
</evidence>
<evidence type="ECO:0000313" key="5">
    <source>
        <dbReference type="Proteomes" id="UP001297581"/>
    </source>
</evidence>
<dbReference type="RefSeq" id="WP_240591000.1">
    <property type="nucleotide sequence ID" value="NZ_JAKUDL010000003.1"/>
</dbReference>
<evidence type="ECO:0000256" key="2">
    <source>
        <dbReference type="ARBA" id="ARBA00022729"/>
    </source>
</evidence>
<dbReference type="Pfam" id="PF00497">
    <property type="entry name" value="SBP_bac_3"/>
    <property type="match status" value="1"/>
</dbReference>
<evidence type="ECO:0000256" key="1">
    <source>
        <dbReference type="ARBA" id="ARBA00010333"/>
    </source>
</evidence>
<comment type="similarity">
    <text evidence="1">Belongs to the bacterial solute-binding protein 3 family.</text>
</comment>